<dbReference type="SUPFAM" id="SSF50974">
    <property type="entry name" value="Nitrous oxide reductase, N-terminal domain"/>
    <property type="match status" value="1"/>
</dbReference>
<accession>A0ABW6XA98</accession>
<proteinExistence type="predicted"/>
<sequence>MPRRLPRARRLLTLAALLGLSLGAAPATQAAPADEGTALPIAYHCDLAVDALHERVFISDYNTGSVLVADYQGRIVRTIRDLPGVCDLELSADSRTLYAPLALDDAISVIDTGTGRQRARHATGAGTAPFHAALSGRTLFFGYGEQWEASIGSLTVGTSAPKVRLGLIPEGDFSGAPLLATSPAAPGTLVAGDQNTSPSTLSVYDVSGTSPVLRTTVRDPGGASSFSDLTMTPDGETLLTASGAPYHHPSFRLPDLTEGHTYASTSYPNAVAVSSRGDVAAGVNSIEPDPDVYLYRAGADSPYRTVSLAPATGYDAGHLRPRGLAWAPDGTRLFAISGHSDEEHLRLVVIPSAHRSTVD</sequence>
<dbReference type="PANTHER" id="PTHR47197">
    <property type="entry name" value="PROTEIN NIRF"/>
    <property type="match status" value="1"/>
</dbReference>
<evidence type="ECO:0008006" key="4">
    <source>
        <dbReference type="Google" id="ProtNLM"/>
    </source>
</evidence>
<feature type="chain" id="PRO_5045930655" description="DNA-binding beta-propeller fold protein YncE" evidence="1">
    <location>
        <begin position="31"/>
        <end position="359"/>
    </location>
</feature>
<dbReference type="RefSeq" id="WP_387905640.1">
    <property type="nucleotide sequence ID" value="NZ_JBIBEG010000007.1"/>
</dbReference>
<name>A0ABW6XA98_9ACTN</name>
<dbReference type="EMBL" id="JBIBEG010000007">
    <property type="protein sequence ID" value="MFF5899009.1"/>
    <property type="molecule type" value="Genomic_DNA"/>
</dbReference>
<organism evidence="2 3">
    <name type="scientific">Streptomyces argenteolus</name>
    <dbReference type="NCBI Taxonomy" id="67274"/>
    <lineage>
        <taxon>Bacteria</taxon>
        <taxon>Bacillati</taxon>
        <taxon>Actinomycetota</taxon>
        <taxon>Actinomycetes</taxon>
        <taxon>Kitasatosporales</taxon>
        <taxon>Streptomycetaceae</taxon>
        <taxon>Streptomyces</taxon>
    </lineage>
</organism>
<dbReference type="InterPro" id="IPR051200">
    <property type="entry name" value="Host-pathogen_enzymatic-act"/>
</dbReference>
<comment type="caution">
    <text evidence="2">The sequence shown here is derived from an EMBL/GenBank/DDBJ whole genome shotgun (WGS) entry which is preliminary data.</text>
</comment>
<dbReference type="InterPro" id="IPR011045">
    <property type="entry name" value="N2O_reductase_N"/>
</dbReference>
<dbReference type="PANTHER" id="PTHR47197:SF3">
    <property type="entry name" value="DIHYDRO-HEME D1 DEHYDROGENASE"/>
    <property type="match status" value="1"/>
</dbReference>
<protein>
    <recommendedName>
        <fullName evidence="4">DNA-binding beta-propeller fold protein YncE</fullName>
    </recommendedName>
</protein>
<dbReference type="Gene3D" id="2.130.10.10">
    <property type="entry name" value="YVTN repeat-like/Quinoprotein amine dehydrogenase"/>
    <property type="match status" value="2"/>
</dbReference>
<feature type="signal peptide" evidence="1">
    <location>
        <begin position="1"/>
        <end position="30"/>
    </location>
</feature>
<evidence type="ECO:0000256" key="1">
    <source>
        <dbReference type="SAM" id="SignalP"/>
    </source>
</evidence>
<dbReference type="InterPro" id="IPR015943">
    <property type="entry name" value="WD40/YVTN_repeat-like_dom_sf"/>
</dbReference>
<dbReference type="Proteomes" id="UP001602322">
    <property type="component" value="Unassembled WGS sequence"/>
</dbReference>
<keyword evidence="1" id="KW-0732">Signal</keyword>
<evidence type="ECO:0000313" key="3">
    <source>
        <dbReference type="Proteomes" id="UP001602322"/>
    </source>
</evidence>
<gene>
    <name evidence="2" type="ORF">ACFY8O_24250</name>
</gene>
<reference evidence="2 3" key="1">
    <citation type="submission" date="2024-10" db="EMBL/GenBank/DDBJ databases">
        <title>The Natural Products Discovery Center: Release of the First 8490 Sequenced Strains for Exploring Actinobacteria Biosynthetic Diversity.</title>
        <authorList>
            <person name="Kalkreuter E."/>
            <person name="Kautsar S.A."/>
            <person name="Yang D."/>
            <person name="Bader C.D."/>
            <person name="Teijaro C.N."/>
            <person name="Fluegel L."/>
            <person name="Davis C.M."/>
            <person name="Simpson J.R."/>
            <person name="Lauterbach L."/>
            <person name="Steele A.D."/>
            <person name="Gui C."/>
            <person name="Meng S."/>
            <person name="Li G."/>
            <person name="Viehrig K."/>
            <person name="Ye F."/>
            <person name="Su P."/>
            <person name="Kiefer A.F."/>
            <person name="Nichols A."/>
            <person name="Cepeda A.J."/>
            <person name="Yan W."/>
            <person name="Fan B."/>
            <person name="Jiang Y."/>
            <person name="Adhikari A."/>
            <person name="Zheng C.-J."/>
            <person name="Schuster L."/>
            <person name="Cowan T.M."/>
            <person name="Smanski M.J."/>
            <person name="Chevrette M.G."/>
            <person name="De Carvalho L.P.S."/>
            <person name="Shen B."/>
        </authorList>
    </citation>
    <scope>NUCLEOTIDE SEQUENCE [LARGE SCALE GENOMIC DNA]</scope>
    <source>
        <strain evidence="2 3">NPDC012540</strain>
    </source>
</reference>
<keyword evidence="3" id="KW-1185">Reference proteome</keyword>
<evidence type="ECO:0000313" key="2">
    <source>
        <dbReference type="EMBL" id="MFF5899009.1"/>
    </source>
</evidence>